<evidence type="ECO:0000313" key="2">
    <source>
        <dbReference type="Proteomes" id="UP000325289"/>
    </source>
</evidence>
<evidence type="ECO:0008006" key="3">
    <source>
        <dbReference type="Google" id="ProtNLM"/>
    </source>
</evidence>
<reference evidence="1 2" key="1">
    <citation type="submission" date="2016-10" db="EMBL/GenBank/DDBJ databases">
        <authorList>
            <person name="Varghese N."/>
            <person name="Submissions S."/>
        </authorList>
    </citation>
    <scope>NUCLEOTIDE SEQUENCE [LARGE SCALE GENOMIC DNA]</scope>
    <source>
        <strain evidence="2">YIM D21,KCTC 23444,ACCC 10710</strain>
    </source>
</reference>
<keyword evidence="2" id="KW-1185">Reference proteome</keyword>
<dbReference type="AlphaFoldDB" id="A0A1I1WQQ8"/>
<dbReference type="Proteomes" id="UP000325289">
    <property type="component" value="Unassembled WGS sequence"/>
</dbReference>
<protein>
    <recommendedName>
        <fullName evidence="3">DUF2946 domain-containing protein</fullName>
    </recommendedName>
</protein>
<dbReference type="EMBL" id="FOMS01000005">
    <property type="protein sequence ID" value="SFD97392.1"/>
    <property type="molecule type" value="Genomic_DNA"/>
</dbReference>
<accession>A0A1I1WQQ8</accession>
<name>A0A1I1WQQ8_9RHOB</name>
<gene>
    <name evidence="1" type="ORF">SAMN04515678_10543</name>
</gene>
<proteinExistence type="predicted"/>
<evidence type="ECO:0000313" key="1">
    <source>
        <dbReference type="EMBL" id="SFD97392.1"/>
    </source>
</evidence>
<organism evidence="1 2">
    <name type="scientific">Roseivivax sediminis</name>
    <dbReference type="NCBI Taxonomy" id="936889"/>
    <lineage>
        <taxon>Bacteria</taxon>
        <taxon>Pseudomonadati</taxon>
        <taxon>Pseudomonadota</taxon>
        <taxon>Alphaproteobacteria</taxon>
        <taxon>Rhodobacterales</taxon>
        <taxon>Roseobacteraceae</taxon>
        <taxon>Roseivivax</taxon>
    </lineage>
</organism>
<sequence>MKKLRALMTRYVLVLALLVLGGETVMARAAALDCVSRTAPTVTVMQDVHETHRLHADHAAAEQTDTSDTQSAPGICCIGMCGLAMNLLPHVDRTESTLIIARHHGMSEIGANLVDPKGPRKSPKG</sequence>